<dbReference type="RefSeq" id="WP_179490792.1">
    <property type="nucleotide sequence ID" value="NZ_JACCCW010000002.1"/>
</dbReference>
<feature type="domain" description="TonB-dependent transporter Oar-like beta-barrel" evidence="1">
    <location>
        <begin position="5"/>
        <end position="107"/>
    </location>
</feature>
<accession>A0A7Y9PH80</accession>
<evidence type="ECO:0000313" key="2">
    <source>
        <dbReference type="EMBL" id="NYF79853.1"/>
    </source>
</evidence>
<keyword evidence="3" id="KW-1185">Reference proteome</keyword>
<evidence type="ECO:0000313" key="3">
    <source>
        <dbReference type="Proteomes" id="UP000589520"/>
    </source>
</evidence>
<gene>
    <name evidence="2" type="ORF">HDF17_002173</name>
</gene>
<proteinExistence type="predicted"/>
<dbReference type="AlphaFoldDB" id="A0A7Y9PH80"/>
<name>A0A7Y9PH80_9BACT</name>
<organism evidence="2 3">
    <name type="scientific">Granulicella arctica</name>
    <dbReference type="NCBI Taxonomy" id="940613"/>
    <lineage>
        <taxon>Bacteria</taxon>
        <taxon>Pseudomonadati</taxon>
        <taxon>Acidobacteriota</taxon>
        <taxon>Terriglobia</taxon>
        <taxon>Terriglobales</taxon>
        <taxon>Acidobacteriaceae</taxon>
        <taxon>Granulicella</taxon>
    </lineage>
</organism>
<dbReference type="EMBL" id="JACCCW010000002">
    <property type="protein sequence ID" value="NYF79853.1"/>
    <property type="molecule type" value="Genomic_DNA"/>
</dbReference>
<sequence>MDPRLGHKTLTQFFNTADFAPQPLGTVGNTQRNSMFGPHFRDVDLSLFKNFPVTERATAQFRIESFNISNTPNFFIANNNSANQQFGNAAFGTISATDPNYNPRQYQFVLKLLF</sequence>
<evidence type="ECO:0000259" key="1">
    <source>
        <dbReference type="Pfam" id="PF25183"/>
    </source>
</evidence>
<protein>
    <recommendedName>
        <fullName evidence="1">TonB-dependent transporter Oar-like beta-barrel domain-containing protein</fullName>
    </recommendedName>
</protein>
<dbReference type="Pfam" id="PF25183">
    <property type="entry name" value="OMP_b-brl_4"/>
    <property type="match status" value="1"/>
</dbReference>
<comment type="caution">
    <text evidence="2">The sequence shown here is derived from an EMBL/GenBank/DDBJ whole genome shotgun (WGS) entry which is preliminary data.</text>
</comment>
<dbReference type="Proteomes" id="UP000589520">
    <property type="component" value="Unassembled WGS sequence"/>
</dbReference>
<reference evidence="2 3" key="1">
    <citation type="submission" date="2020-07" db="EMBL/GenBank/DDBJ databases">
        <title>Genomic Encyclopedia of Type Strains, Phase IV (KMG-V): Genome sequencing to study the core and pangenomes of soil and plant-associated prokaryotes.</title>
        <authorList>
            <person name="Whitman W."/>
        </authorList>
    </citation>
    <scope>NUCLEOTIDE SEQUENCE [LARGE SCALE GENOMIC DNA]</scope>
    <source>
        <strain evidence="2 3">X4EP2</strain>
    </source>
</reference>
<dbReference type="InterPro" id="IPR057601">
    <property type="entry name" value="Oar-like_b-barrel"/>
</dbReference>